<keyword evidence="2" id="KW-1185">Reference proteome</keyword>
<protein>
    <submittedName>
        <fullName evidence="1">10295_t:CDS:1</fullName>
    </submittedName>
</protein>
<evidence type="ECO:0000313" key="1">
    <source>
        <dbReference type="EMBL" id="CAG8585450.1"/>
    </source>
</evidence>
<comment type="caution">
    <text evidence="1">The sequence shown here is derived from an EMBL/GenBank/DDBJ whole genome shotgun (WGS) entry which is preliminary data.</text>
</comment>
<accession>A0ACA9MIC8</accession>
<name>A0ACA9MIC8_9GLOM</name>
<organism evidence="1 2">
    <name type="scientific">Dentiscutata heterogama</name>
    <dbReference type="NCBI Taxonomy" id="1316150"/>
    <lineage>
        <taxon>Eukaryota</taxon>
        <taxon>Fungi</taxon>
        <taxon>Fungi incertae sedis</taxon>
        <taxon>Mucoromycota</taxon>
        <taxon>Glomeromycotina</taxon>
        <taxon>Glomeromycetes</taxon>
        <taxon>Diversisporales</taxon>
        <taxon>Gigasporaceae</taxon>
        <taxon>Dentiscutata</taxon>
    </lineage>
</organism>
<dbReference type="EMBL" id="CAJVPU010008570">
    <property type="protein sequence ID" value="CAG8585450.1"/>
    <property type="molecule type" value="Genomic_DNA"/>
</dbReference>
<feature type="non-terminal residue" evidence="1">
    <location>
        <position position="1"/>
    </location>
</feature>
<proteinExistence type="predicted"/>
<gene>
    <name evidence="1" type="ORF">DHETER_LOCUS6645</name>
</gene>
<evidence type="ECO:0000313" key="2">
    <source>
        <dbReference type="Proteomes" id="UP000789702"/>
    </source>
</evidence>
<sequence length="89" mass="10371">SKLAPINTCLTKANLTKKELMSKIRLLNKRVEHLEEEIETLNNSGTSSLWQILKYLLYSNLPTEDLRSDQEESGFQLSKRKKRKTMLFS</sequence>
<dbReference type="Proteomes" id="UP000789702">
    <property type="component" value="Unassembled WGS sequence"/>
</dbReference>
<reference evidence="1" key="1">
    <citation type="submission" date="2021-06" db="EMBL/GenBank/DDBJ databases">
        <authorList>
            <person name="Kallberg Y."/>
            <person name="Tangrot J."/>
            <person name="Rosling A."/>
        </authorList>
    </citation>
    <scope>NUCLEOTIDE SEQUENCE</scope>
    <source>
        <strain evidence="1">IL203A</strain>
    </source>
</reference>